<dbReference type="EMBL" id="JAGIZB010000028">
    <property type="protein sequence ID" value="MBP0447211.1"/>
    <property type="molecule type" value="Genomic_DNA"/>
</dbReference>
<accession>A0ABS4AJN0</accession>
<evidence type="ECO:0000313" key="1">
    <source>
        <dbReference type="EMBL" id="MBP0447211.1"/>
    </source>
</evidence>
<sequence length="60" mass="6506">MALIRIEPVRDERTGRYFLEIYNPHDAPVPFVTTQPRYASATAAETDLVAILAATASSAG</sequence>
<dbReference type="RefSeq" id="WP_209381481.1">
    <property type="nucleotide sequence ID" value="NZ_JAGIZB010000028.1"/>
</dbReference>
<reference evidence="1 2" key="1">
    <citation type="submission" date="2021-03" db="EMBL/GenBank/DDBJ databases">
        <authorList>
            <person name="So Y."/>
        </authorList>
    </citation>
    <scope>NUCLEOTIDE SEQUENCE [LARGE SCALE GENOMIC DNA]</scope>
    <source>
        <strain evidence="1 2">SSH11</strain>
    </source>
</reference>
<keyword evidence="2" id="KW-1185">Reference proteome</keyword>
<name>A0ABS4AJN0_9PROT</name>
<proteinExistence type="predicted"/>
<comment type="caution">
    <text evidence="1">The sequence shown here is derived from an EMBL/GenBank/DDBJ whole genome shotgun (WGS) entry which is preliminary data.</text>
</comment>
<evidence type="ECO:0000313" key="2">
    <source>
        <dbReference type="Proteomes" id="UP000681594"/>
    </source>
</evidence>
<organism evidence="1 2">
    <name type="scientific">Pararoseomonas baculiformis</name>
    <dbReference type="NCBI Taxonomy" id="2820812"/>
    <lineage>
        <taxon>Bacteria</taxon>
        <taxon>Pseudomonadati</taxon>
        <taxon>Pseudomonadota</taxon>
        <taxon>Alphaproteobacteria</taxon>
        <taxon>Acetobacterales</taxon>
        <taxon>Acetobacteraceae</taxon>
        <taxon>Pararoseomonas</taxon>
    </lineage>
</organism>
<dbReference type="Proteomes" id="UP000681594">
    <property type="component" value="Unassembled WGS sequence"/>
</dbReference>
<protein>
    <submittedName>
        <fullName evidence="1">Uncharacterized protein</fullName>
    </submittedName>
</protein>
<gene>
    <name evidence="1" type="ORF">J8J14_20770</name>
</gene>